<organism evidence="5 6">
    <name type="scientific">Pseudovibrio japonicus</name>
    <dbReference type="NCBI Taxonomy" id="366534"/>
    <lineage>
        <taxon>Bacteria</taxon>
        <taxon>Pseudomonadati</taxon>
        <taxon>Pseudomonadota</taxon>
        <taxon>Alphaproteobacteria</taxon>
        <taxon>Hyphomicrobiales</taxon>
        <taxon>Stappiaceae</taxon>
        <taxon>Pseudovibrio</taxon>
    </lineage>
</organism>
<dbReference type="Proteomes" id="UP000637980">
    <property type="component" value="Unassembled WGS sequence"/>
</dbReference>
<proteinExistence type="predicted"/>
<protein>
    <submittedName>
        <fullName evidence="5">GntR family transcriptional regulator</fullName>
    </submittedName>
</protein>
<dbReference type="SMART" id="SM00345">
    <property type="entry name" value="HTH_GNTR"/>
    <property type="match status" value="1"/>
</dbReference>
<dbReference type="Pfam" id="PF07702">
    <property type="entry name" value="UTRA"/>
    <property type="match status" value="1"/>
</dbReference>
<evidence type="ECO:0000256" key="1">
    <source>
        <dbReference type="ARBA" id="ARBA00023015"/>
    </source>
</evidence>
<dbReference type="SUPFAM" id="SSF64288">
    <property type="entry name" value="Chorismate lyase-like"/>
    <property type="match status" value="1"/>
</dbReference>
<sequence length="229" mass="25104">MQLQRHLESAIKNGHLPAEATLPAERELAAMTGLSRVTIRKAIGQLVEDGLVIQRRGSGSFVAPKVQRMEQSLSRLTSFTEDMQRRGMTSSSELLESGTYLPSPEEIVSLGLASGEQVVRIKRLRRADGIPMAVETSSLSSEFLPNPDDVVTSLYEVLSEQGIRPSRAIQRISACKLTQEQAELLEVAPGDAALYIDRTAYLPSGRVIELTTGVYRGDIYDFVAELRSA</sequence>
<dbReference type="InterPro" id="IPR028978">
    <property type="entry name" value="Chorismate_lyase_/UTRA_dom_sf"/>
</dbReference>
<dbReference type="EMBL" id="BMXE01000001">
    <property type="protein sequence ID" value="GHB23043.1"/>
    <property type="molecule type" value="Genomic_DNA"/>
</dbReference>
<name>A0ABQ3E1G1_9HYPH</name>
<dbReference type="PROSITE" id="PS50949">
    <property type="entry name" value="HTH_GNTR"/>
    <property type="match status" value="1"/>
</dbReference>
<keyword evidence="2" id="KW-0238">DNA-binding</keyword>
<dbReference type="Pfam" id="PF00392">
    <property type="entry name" value="GntR"/>
    <property type="match status" value="1"/>
</dbReference>
<dbReference type="Gene3D" id="1.10.10.10">
    <property type="entry name" value="Winged helix-like DNA-binding domain superfamily/Winged helix DNA-binding domain"/>
    <property type="match status" value="1"/>
</dbReference>
<evidence type="ECO:0000259" key="4">
    <source>
        <dbReference type="PROSITE" id="PS50949"/>
    </source>
</evidence>
<dbReference type="PANTHER" id="PTHR44846">
    <property type="entry name" value="MANNOSYL-D-GLYCERATE TRANSPORT/METABOLISM SYSTEM REPRESSOR MNGR-RELATED"/>
    <property type="match status" value="1"/>
</dbReference>
<evidence type="ECO:0000313" key="5">
    <source>
        <dbReference type="EMBL" id="GHB23043.1"/>
    </source>
</evidence>
<dbReference type="InterPro" id="IPR036390">
    <property type="entry name" value="WH_DNA-bd_sf"/>
</dbReference>
<dbReference type="InterPro" id="IPR050679">
    <property type="entry name" value="Bact_HTH_transcr_reg"/>
</dbReference>
<dbReference type="PANTHER" id="PTHR44846:SF1">
    <property type="entry name" value="MANNOSYL-D-GLYCERATE TRANSPORT_METABOLISM SYSTEM REPRESSOR MNGR-RELATED"/>
    <property type="match status" value="1"/>
</dbReference>
<keyword evidence="6" id="KW-1185">Reference proteome</keyword>
<gene>
    <name evidence="5" type="ORF">GCM10007094_09100</name>
</gene>
<dbReference type="InterPro" id="IPR036388">
    <property type="entry name" value="WH-like_DNA-bd_sf"/>
</dbReference>
<keyword evidence="1" id="KW-0805">Transcription regulation</keyword>
<evidence type="ECO:0000256" key="2">
    <source>
        <dbReference type="ARBA" id="ARBA00023125"/>
    </source>
</evidence>
<keyword evidence="3" id="KW-0804">Transcription</keyword>
<dbReference type="InterPro" id="IPR000524">
    <property type="entry name" value="Tscrpt_reg_HTH_GntR"/>
</dbReference>
<dbReference type="Gene3D" id="3.40.1410.10">
    <property type="entry name" value="Chorismate lyase-like"/>
    <property type="match status" value="1"/>
</dbReference>
<accession>A0ABQ3E1G1</accession>
<dbReference type="SUPFAM" id="SSF46785">
    <property type="entry name" value="Winged helix' DNA-binding domain"/>
    <property type="match status" value="1"/>
</dbReference>
<dbReference type="PRINTS" id="PR00035">
    <property type="entry name" value="HTHGNTR"/>
</dbReference>
<dbReference type="InterPro" id="IPR011663">
    <property type="entry name" value="UTRA"/>
</dbReference>
<feature type="domain" description="HTH gntR-type" evidence="4">
    <location>
        <begin position="1"/>
        <end position="65"/>
    </location>
</feature>
<dbReference type="SMART" id="SM00866">
    <property type="entry name" value="UTRA"/>
    <property type="match status" value="1"/>
</dbReference>
<reference evidence="6" key="1">
    <citation type="journal article" date="2019" name="Int. J. Syst. Evol. Microbiol.">
        <title>The Global Catalogue of Microorganisms (GCM) 10K type strain sequencing project: providing services to taxonomists for standard genome sequencing and annotation.</title>
        <authorList>
            <consortium name="The Broad Institute Genomics Platform"/>
            <consortium name="The Broad Institute Genome Sequencing Center for Infectious Disease"/>
            <person name="Wu L."/>
            <person name="Ma J."/>
        </authorList>
    </citation>
    <scope>NUCLEOTIDE SEQUENCE [LARGE SCALE GENOMIC DNA]</scope>
    <source>
        <strain evidence="6">KCTC 12861</strain>
    </source>
</reference>
<evidence type="ECO:0000256" key="3">
    <source>
        <dbReference type="ARBA" id="ARBA00023163"/>
    </source>
</evidence>
<dbReference type="CDD" id="cd07377">
    <property type="entry name" value="WHTH_GntR"/>
    <property type="match status" value="1"/>
</dbReference>
<comment type="caution">
    <text evidence="5">The sequence shown here is derived from an EMBL/GenBank/DDBJ whole genome shotgun (WGS) entry which is preliminary data.</text>
</comment>
<evidence type="ECO:0000313" key="6">
    <source>
        <dbReference type="Proteomes" id="UP000637980"/>
    </source>
</evidence>